<name>A0ABS5B6S0_9GAMM</name>
<comment type="caution">
    <text evidence="1">The sequence shown here is derived from an EMBL/GenBank/DDBJ whole genome shotgun (WGS) entry which is preliminary data.</text>
</comment>
<evidence type="ECO:0000313" key="2">
    <source>
        <dbReference type="Proteomes" id="UP000810130"/>
    </source>
</evidence>
<keyword evidence="2" id="KW-1185">Reference proteome</keyword>
<protein>
    <submittedName>
        <fullName evidence="1">Uncharacterized protein</fullName>
    </submittedName>
</protein>
<proteinExistence type="predicted"/>
<dbReference type="RefSeq" id="WP_038926685.1">
    <property type="nucleotide sequence ID" value="NZ_JAGJWX010000002.1"/>
</dbReference>
<accession>A0ABS5B6S0</accession>
<gene>
    <name evidence="1" type="ORF">J8657_00920</name>
</gene>
<dbReference type="EMBL" id="JAGJWX010000002">
    <property type="protein sequence ID" value="MBP2856158.1"/>
    <property type="molecule type" value="Genomic_DNA"/>
</dbReference>
<reference evidence="1 2" key="1">
    <citation type="submission" date="2021-04" db="EMBL/GenBank/DDBJ databases">
        <title>Genomic and host-range diversity within the Dickeya zeae complex, identification of D. zeae and D. oryzae members, proposal of two novel subspecies D. zeae subsp. zeae subsp. nov. and D. zeae subsp. dombae subsp. nov.</title>
        <authorList>
            <person name="Van Gijsegem F."/>
            <person name="Hugouvieux-Cotte-Pattat N."/>
        </authorList>
    </citation>
    <scope>NUCLEOTIDE SEQUENCE [LARGE SCALE GENOMIC DNA]</scope>
    <source>
        <strain evidence="1 2">FVG03</strain>
    </source>
</reference>
<dbReference type="Proteomes" id="UP000810130">
    <property type="component" value="Unassembled WGS sequence"/>
</dbReference>
<sequence length="102" mass="11494">MDAFNYVKPVMPVVYCREDAAWIQEQLGKLPTGQRGKIAYAYAEAYRAAHDAEPVTYRQENAGRKAANERLRLYVERYSRAAQGFTAPPPLAQMSQQQGRAA</sequence>
<evidence type="ECO:0000313" key="1">
    <source>
        <dbReference type="EMBL" id="MBP2856158.1"/>
    </source>
</evidence>
<organism evidence="1 2">
    <name type="scientific">Dickeya oryzae</name>
    <dbReference type="NCBI Taxonomy" id="1240404"/>
    <lineage>
        <taxon>Bacteria</taxon>
        <taxon>Pseudomonadati</taxon>
        <taxon>Pseudomonadota</taxon>
        <taxon>Gammaproteobacteria</taxon>
        <taxon>Enterobacterales</taxon>
        <taxon>Pectobacteriaceae</taxon>
        <taxon>Dickeya</taxon>
    </lineage>
</organism>